<proteinExistence type="predicted"/>
<reference evidence="3" key="1">
    <citation type="submission" date="2025-08" db="UniProtKB">
        <authorList>
            <consortium name="RefSeq"/>
        </authorList>
    </citation>
    <scope>IDENTIFICATION</scope>
    <source>
        <tissue evidence="3">Gonads</tissue>
    </source>
</reference>
<evidence type="ECO:0000259" key="1">
    <source>
        <dbReference type="Pfam" id="PF03372"/>
    </source>
</evidence>
<dbReference type="GO" id="GO:0003824">
    <property type="term" value="F:catalytic activity"/>
    <property type="evidence" value="ECO:0007669"/>
    <property type="project" value="InterPro"/>
</dbReference>
<dbReference type="InParanoid" id="A0A6J2Y891"/>
<evidence type="ECO:0000313" key="2">
    <source>
        <dbReference type="Proteomes" id="UP000504635"/>
    </source>
</evidence>
<dbReference type="AlphaFoldDB" id="A0A6J2Y891"/>
<sequence>MELGIKRTLKGNLNGKGLTFGTWNIRSINDKEGELIKEFENIDLDILAITETKKKGKQTVELQNGHIMILSGVQNEKRAQAGVGCIIKSTLAKFVTKWDTISERIIMVQLRLEDKNTIHILILYGPNEDEKAEVKDKFWDEVTEVVDSLNGDIIVLGDLNGRVGIQDYESGDVIGKNGEAIRNNNGTRIIEFCIQNDLLIMNTFFRHKEIHQYTREVKNRNEKSIIDYVLVCKRLRRYIKDVRVKRGPEINSDHYLVLAKTKLGFQKPDQIERRRSSVTREVVRSYRLNNRNTAMSYRRRIQELIETQPANEEQDLEIMWENFKFILLKAGKEICGTTKINKNKRQTAWWNDDIKHEIKMKKAAWKNYLCGRNMDKYEVYKKHRERVKQLVMLSKKKSLEEFGRKIEHDFHANKKLFYKVLKIFDAITKTHR</sequence>
<dbReference type="Proteomes" id="UP000504635">
    <property type="component" value="Unplaced"/>
</dbReference>
<dbReference type="GeneID" id="115884674"/>
<dbReference type="Gene3D" id="3.60.10.10">
    <property type="entry name" value="Endonuclease/exonuclease/phosphatase"/>
    <property type="match status" value="1"/>
</dbReference>
<organism evidence="2 3">
    <name type="scientific">Sitophilus oryzae</name>
    <name type="common">Rice weevil</name>
    <name type="synonym">Curculio oryzae</name>
    <dbReference type="NCBI Taxonomy" id="7048"/>
    <lineage>
        <taxon>Eukaryota</taxon>
        <taxon>Metazoa</taxon>
        <taxon>Ecdysozoa</taxon>
        <taxon>Arthropoda</taxon>
        <taxon>Hexapoda</taxon>
        <taxon>Insecta</taxon>
        <taxon>Pterygota</taxon>
        <taxon>Neoptera</taxon>
        <taxon>Endopterygota</taxon>
        <taxon>Coleoptera</taxon>
        <taxon>Polyphaga</taxon>
        <taxon>Cucujiformia</taxon>
        <taxon>Curculionidae</taxon>
        <taxon>Dryophthorinae</taxon>
        <taxon>Sitophilus</taxon>
    </lineage>
</organism>
<name>A0A6J2Y891_SITOR</name>
<evidence type="ECO:0000313" key="3">
    <source>
        <dbReference type="RefSeq" id="XP_030759185.1"/>
    </source>
</evidence>
<dbReference type="CDD" id="cd09076">
    <property type="entry name" value="L1-EN"/>
    <property type="match status" value="1"/>
</dbReference>
<gene>
    <name evidence="3" type="primary">LOC115884674</name>
</gene>
<dbReference type="PANTHER" id="PTHR23227:SF67">
    <property type="entry name" value="CRANIOFACIAL DEVELOPMENT PROTEIN 2-LIKE"/>
    <property type="match status" value="1"/>
</dbReference>
<dbReference type="InterPro" id="IPR005135">
    <property type="entry name" value="Endo/exonuclease/phosphatase"/>
</dbReference>
<feature type="domain" description="Endonuclease/exonuclease/phosphatase" evidence="1">
    <location>
        <begin position="21"/>
        <end position="237"/>
    </location>
</feature>
<dbReference type="InterPro" id="IPR036691">
    <property type="entry name" value="Endo/exonu/phosph_ase_sf"/>
</dbReference>
<dbReference type="SUPFAM" id="SSF56219">
    <property type="entry name" value="DNase I-like"/>
    <property type="match status" value="1"/>
</dbReference>
<dbReference type="RefSeq" id="XP_030759185.1">
    <property type="nucleotide sequence ID" value="XM_030903325.1"/>
</dbReference>
<dbReference type="InterPro" id="IPR027124">
    <property type="entry name" value="Swc5/CFDP1/2"/>
</dbReference>
<protein>
    <submittedName>
        <fullName evidence="3">Craniofacial development protein 2-like</fullName>
    </submittedName>
</protein>
<dbReference type="PANTHER" id="PTHR23227">
    <property type="entry name" value="BUCENTAUR RELATED"/>
    <property type="match status" value="1"/>
</dbReference>
<dbReference type="Pfam" id="PF03372">
    <property type="entry name" value="Exo_endo_phos"/>
    <property type="match status" value="1"/>
</dbReference>
<dbReference type="KEGG" id="soy:115884674"/>
<accession>A0A6J2Y891</accession>
<keyword evidence="2" id="KW-1185">Reference proteome</keyword>
<dbReference type="OrthoDB" id="5549358at2759"/>